<keyword evidence="6" id="KW-1185">Reference proteome</keyword>
<proteinExistence type="predicted"/>
<dbReference type="NCBIfam" id="TIGR01891">
    <property type="entry name" value="amidohydrolases"/>
    <property type="match status" value="1"/>
</dbReference>
<evidence type="ECO:0000313" key="6">
    <source>
        <dbReference type="Proteomes" id="UP000317722"/>
    </source>
</evidence>
<name>A0A502D4T9_9MICO</name>
<dbReference type="GO" id="GO:0050118">
    <property type="term" value="F:N-acetyldiaminopimelate deacetylase activity"/>
    <property type="evidence" value="ECO:0007669"/>
    <property type="project" value="UniProtKB-ARBA"/>
</dbReference>
<feature type="binding site" evidence="2">
    <location>
        <position position="145"/>
    </location>
    <ligand>
        <name>Mn(2+)</name>
        <dbReference type="ChEBI" id="CHEBI:29035"/>
        <label>2</label>
    </ligand>
</feature>
<organism evidence="5 6">
    <name type="scientific">Pedococcus bigeumensis</name>
    <dbReference type="NCBI Taxonomy" id="433644"/>
    <lineage>
        <taxon>Bacteria</taxon>
        <taxon>Bacillati</taxon>
        <taxon>Actinomycetota</taxon>
        <taxon>Actinomycetes</taxon>
        <taxon>Micrococcales</taxon>
        <taxon>Intrasporangiaceae</taxon>
        <taxon>Pedococcus</taxon>
    </lineage>
</organism>
<dbReference type="InterPro" id="IPR002933">
    <property type="entry name" value="Peptidase_M20"/>
</dbReference>
<dbReference type="InterPro" id="IPR017439">
    <property type="entry name" value="Amidohydrolase"/>
</dbReference>
<comment type="caution">
    <text evidence="5">The sequence shown here is derived from an EMBL/GenBank/DDBJ whole genome shotgun (WGS) entry which is preliminary data.</text>
</comment>
<feature type="domain" description="Peptidase M20 dimerisation" evidence="4">
    <location>
        <begin position="232"/>
        <end position="324"/>
    </location>
</feature>
<dbReference type="FunFam" id="3.30.70.360:FF:000001">
    <property type="entry name" value="N-acetyldiaminopimelate deacetylase"/>
    <property type="match status" value="1"/>
</dbReference>
<feature type="binding site" evidence="2">
    <location>
        <position position="143"/>
    </location>
    <ligand>
        <name>Mn(2+)</name>
        <dbReference type="ChEBI" id="CHEBI:29035"/>
        <label>2</label>
    </ligand>
</feature>
<reference evidence="5 6" key="1">
    <citation type="journal article" date="2019" name="Environ. Microbiol.">
        <title>Species interactions and distinct microbial communities in high Arctic permafrost affected cryosols are associated with the CH4 and CO2 gas fluxes.</title>
        <authorList>
            <person name="Altshuler I."/>
            <person name="Hamel J."/>
            <person name="Turney S."/>
            <person name="Magnuson E."/>
            <person name="Levesque R."/>
            <person name="Greer C."/>
            <person name="Whyte L.G."/>
        </authorList>
    </citation>
    <scope>NUCLEOTIDE SEQUENCE [LARGE SCALE GENOMIC DNA]</scope>
    <source>
        <strain evidence="5 6">S9.3A</strain>
    </source>
</reference>
<dbReference type="GO" id="GO:0019877">
    <property type="term" value="P:diaminopimelate biosynthetic process"/>
    <property type="evidence" value="ECO:0007669"/>
    <property type="project" value="UniProtKB-ARBA"/>
</dbReference>
<dbReference type="EMBL" id="RCZM01000001">
    <property type="protein sequence ID" value="TPG19419.1"/>
    <property type="molecule type" value="Genomic_DNA"/>
</dbReference>
<keyword evidence="2" id="KW-0479">Metal-binding</keyword>
<dbReference type="Gene3D" id="3.40.630.10">
    <property type="entry name" value="Zn peptidases"/>
    <property type="match status" value="1"/>
</dbReference>
<dbReference type="OrthoDB" id="9777385at2"/>
<accession>A0A502D4T9</accession>
<sequence length="445" mass="46887">MPGPWRPSASCSRPSPPAAGTSSGRTSVQVVRTQEIASTIAPDLIALRRELHQIPELGMSLPLTQQAVVDALKGLDLEVTLGKSLSSVVAVLRGRGGAGSSAATGAGGGRPVVLLRGDMDALPVTEDLSLDFVSRHEGLMHACGHDLHVAGLVGAARILHELRDELEGDAVFMFQPGEEGPGGAKPMIDEGLLEAAGRRVDAAYALHVYSSEHPLGMWFGRPGPLMAAADEIKVRVVGEGGHGSQPFRAKDPIPVACEIVVALQTLVTRQFNVFDPVVITVGKFAGGTKDNIIPDDAVFEATVRSLSEVARAEVARKIELLSTQLAEAHGLTAEVEYLPGYPVTVNDDAEYAFAKDTIIDLFGADRYTHQRDPEMGSEDFSFVGQLVPSAYVNLSACPAADFDAAPDNHSPRADFDDSVVPDGAALLAELALRRLAQLNAGSPSS</sequence>
<gene>
    <name evidence="5" type="ORF">EAH86_02770</name>
</gene>
<feature type="region of interest" description="Disordered" evidence="3">
    <location>
        <begin position="1"/>
        <end position="27"/>
    </location>
</feature>
<dbReference type="SUPFAM" id="SSF53187">
    <property type="entry name" value="Zn-dependent exopeptidases"/>
    <property type="match status" value="1"/>
</dbReference>
<keyword evidence="1 5" id="KW-0378">Hydrolase</keyword>
<dbReference type="Pfam" id="PF01546">
    <property type="entry name" value="Peptidase_M20"/>
    <property type="match status" value="1"/>
</dbReference>
<feature type="compositionally biased region" description="Low complexity" evidence="3">
    <location>
        <begin position="1"/>
        <end position="13"/>
    </location>
</feature>
<evidence type="ECO:0000313" key="5">
    <source>
        <dbReference type="EMBL" id="TPG19419.1"/>
    </source>
</evidence>
<feature type="binding site" evidence="2">
    <location>
        <position position="409"/>
    </location>
    <ligand>
        <name>Mn(2+)</name>
        <dbReference type="ChEBI" id="CHEBI:29035"/>
        <label>2</label>
    </ligand>
</feature>
<dbReference type="PANTHER" id="PTHR11014:SF63">
    <property type="entry name" value="METALLOPEPTIDASE, PUTATIVE (AFU_ORTHOLOGUE AFUA_6G09600)-RELATED"/>
    <property type="match status" value="1"/>
</dbReference>
<protein>
    <submittedName>
        <fullName evidence="5">Amidohydrolase</fullName>
    </submittedName>
</protein>
<dbReference type="PANTHER" id="PTHR11014">
    <property type="entry name" value="PEPTIDASE M20 FAMILY MEMBER"/>
    <property type="match status" value="1"/>
</dbReference>
<evidence type="ECO:0000256" key="1">
    <source>
        <dbReference type="ARBA" id="ARBA00022801"/>
    </source>
</evidence>
<comment type="cofactor">
    <cofactor evidence="2">
        <name>Mn(2+)</name>
        <dbReference type="ChEBI" id="CHEBI:29035"/>
    </cofactor>
    <text evidence="2">The Mn(2+) ion enhances activity.</text>
</comment>
<evidence type="ECO:0000256" key="3">
    <source>
        <dbReference type="SAM" id="MobiDB-lite"/>
    </source>
</evidence>
<dbReference type="InterPro" id="IPR036264">
    <property type="entry name" value="Bact_exopeptidase_dim_dom"/>
</dbReference>
<feature type="binding site" evidence="2">
    <location>
        <position position="207"/>
    </location>
    <ligand>
        <name>Mn(2+)</name>
        <dbReference type="ChEBI" id="CHEBI:29035"/>
        <label>2</label>
    </ligand>
</feature>
<evidence type="ECO:0000256" key="2">
    <source>
        <dbReference type="PIRSR" id="PIRSR005962-1"/>
    </source>
</evidence>
<dbReference type="GO" id="GO:0046872">
    <property type="term" value="F:metal ion binding"/>
    <property type="evidence" value="ECO:0007669"/>
    <property type="project" value="UniProtKB-KW"/>
</dbReference>
<feature type="binding site" evidence="2">
    <location>
        <position position="179"/>
    </location>
    <ligand>
        <name>Mn(2+)</name>
        <dbReference type="ChEBI" id="CHEBI:29035"/>
        <label>2</label>
    </ligand>
</feature>
<evidence type="ECO:0000259" key="4">
    <source>
        <dbReference type="Pfam" id="PF07687"/>
    </source>
</evidence>
<keyword evidence="2" id="KW-0464">Manganese</keyword>
<dbReference type="Proteomes" id="UP000317722">
    <property type="component" value="Unassembled WGS sequence"/>
</dbReference>
<dbReference type="Gene3D" id="3.30.70.360">
    <property type="match status" value="1"/>
</dbReference>
<dbReference type="SUPFAM" id="SSF55031">
    <property type="entry name" value="Bacterial exopeptidase dimerisation domain"/>
    <property type="match status" value="1"/>
</dbReference>
<dbReference type="Pfam" id="PF07687">
    <property type="entry name" value="M20_dimer"/>
    <property type="match status" value="1"/>
</dbReference>
<dbReference type="AlphaFoldDB" id="A0A502D4T9"/>
<dbReference type="InterPro" id="IPR011650">
    <property type="entry name" value="Peptidase_M20_dimer"/>
</dbReference>
<dbReference type="CDD" id="cd03886">
    <property type="entry name" value="M20_Acy1"/>
    <property type="match status" value="1"/>
</dbReference>
<dbReference type="PIRSF" id="PIRSF005962">
    <property type="entry name" value="Pept_M20D_amidohydro"/>
    <property type="match status" value="1"/>
</dbReference>